<dbReference type="STRING" id="930990.A0A067N743"/>
<keyword evidence="9" id="KW-1185">Reference proteome</keyword>
<comment type="function">
    <text evidence="3">Regulates mitochondrial small subunit maturation by controlling 15S rRNA 5'-end processing. Localizes to the 5' precursor of the 15S rRNA in a position that is subsequently occupied by mS47 in the mature yeast mtSSU. Uses structure and sequence-specific RNA recognition, binding to a single-stranded region of the precursor and specifically recognizing bases -6 to -1. The exchange of Ccm1 for mS47 is coupled to the irreversible removal of precursor rRNA that is accompanied by conformational changes of the mitoribosomal proteins uS5m and mS26. These conformational changes signal completion of 5'-end rRNA processing through protection of the mature 5'-end of the 15S rRNA and stabilization of mS47. The removal of the 5' precursor together with the dissociation of Ccm1 may be catalyzed by the 5'-3' exoribonuclease Pet127. Involved in the specific removal of group I introns in mitochondrial encoded transcripts.</text>
</comment>
<keyword evidence="7" id="KW-1133">Transmembrane helix</keyword>
<dbReference type="Pfam" id="PF13812">
    <property type="entry name" value="PPR_3"/>
    <property type="match status" value="1"/>
</dbReference>
<dbReference type="InterPro" id="IPR002885">
    <property type="entry name" value="PPR_rpt"/>
</dbReference>
<feature type="repeat" description="PPR" evidence="5">
    <location>
        <begin position="716"/>
        <end position="750"/>
    </location>
</feature>
<dbReference type="Pfam" id="PF01535">
    <property type="entry name" value="PPR"/>
    <property type="match status" value="1"/>
</dbReference>
<evidence type="ECO:0008006" key="10">
    <source>
        <dbReference type="Google" id="ProtNLM"/>
    </source>
</evidence>
<dbReference type="Proteomes" id="UP000027195">
    <property type="component" value="Unassembled WGS sequence"/>
</dbReference>
<dbReference type="InterPro" id="IPR011990">
    <property type="entry name" value="TPR-like_helical_dom_sf"/>
</dbReference>
<feature type="region of interest" description="Disordered" evidence="6">
    <location>
        <begin position="346"/>
        <end position="385"/>
    </location>
</feature>
<gene>
    <name evidence="8" type="ORF">BOTBODRAFT_125462</name>
</gene>
<evidence type="ECO:0000313" key="8">
    <source>
        <dbReference type="EMBL" id="KDQ19942.1"/>
    </source>
</evidence>
<evidence type="ECO:0000256" key="4">
    <source>
        <dbReference type="ARBA" id="ARBA00044511"/>
    </source>
</evidence>
<comment type="subunit">
    <text evidence="4">Binds to mitochondrial small subunit 15S rRNA.</text>
</comment>
<dbReference type="PANTHER" id="PTHR47447">
    <property type="entry name" value="OS03G0856100 PROTEIN"/>
    <property type="match status" value="1"/>
</dbReference>
<dbReference type="PROSITE" id="PS51375">
    <property type="entry name" value="PPR"/>
    <property type="match status" value="2"/>
</dbReference>
<dbReference type="Gene3D" id="1.25.40.10">
    <property type="entry name" value="Tetratricopeptide repeat domain"/>
    <property type="match status" value="4"/>
</dbReference>
<evidence type="ECO:0000313" key="9">
    <source>
        <dbReference type="Proteomes" id="UP000027195"/>
    </source>
</evidence>
<comment type="similarity">
    <text evidence="1">Belongs to the CCM1 family.</text>
</comment>
<dbReference type="NCBIfam" id="TIGR00756">
    <property type="entry name" value="PPR"/>
    <property type="match status" value="3"/>
</dbReference>
<name>A0A067N743_BOTB1</name>
<feature type="repeat" description="PPR" evidence="5">
    <location>
        <begin position="392"/>
        <end position="426"/>
    </location>
</feature>
<keyword evidence="2" id="KW-0677">Repeat</keyword>
<evidence type="ECO:0000256" key="7">
    <source>
        <dbReference type="SAM" id="Phobius"/>
    </source>
</evidence>
<keyword evidence="7" id="KW-0812">Transmembrane</keyword>
<feature type="transmembrane region" description="Helical" evidence="7">
    <location>
        <begin position="707"/>
        <end position="728"/>
    </location>
</feature>
<evidence type="ECO:0000256" key="1">
    <source>
        <dbReference type="ARBA" id="ARBA00006192"/>
    </source>
</evidence>
<accession>A0A067N743</accession>
<organism evidence="8 9">
    <name type="scientific">Botryobasidium botryosum (strain FD-172 SS1)</name>
    <dbReference type="NCBI Taxonomy" id="930990"/>
    <lineage>
        <taxon>Eukaryota</taxon>
        <taxon>Fungi</taxon>
        <taxon>Dikarya</taxon>
        <taxon>Basidiomycota</taxon>
        <taxon>Agaricomycotina</taxon>
        <taxon>Agaricomycetes</taxon>
        <taxon>Cantharellales</taxon>
        <taxon>Botryobasidiaceae</taxon>
        <taxon>Botryobasidium</taxon>
    </lineage>
</organism>
<dbReference type="InParanoid" id="A0A067N743"/>
<evidence type="ECO:0000256" key="6">
    <source>
        <dbReference type="SAM" id="MobiDB-lite"/>
    </source>
</evidence>
<evidence type="ECO:0000256" key="5">
    <source>
        <dbReference type="PROSITE-ProRule" id="PRU00708"/>
    </source>
</evidence>
<dbReference type="HOGENOM" id="CLU_013696_0_0_1"/>
<evidence type="ECO:0000256" key="2">
    <source>
        <dbReference type="ARBA" id="ARBA00022737"/>
    </source>
</evidence>
<protein>
    <recommendedName>
        <fullName evidence="10">Pentacotripeptide-repeat region of PRORP domain-containing protein</fullName>
    </recommendedName>
</protein>
<keyword evidence="7" id="KW-0472">Membrane</keyword>
<dbReference type="EMBL" id="KL198018">
    <property type="protein sequence ID" value="KDQ19942.1"/>
    <property type="molecule type" value="Genomic_DNA"/>
</dbReference>
<evidence type="ECO:0000256" key="3">
    <source>
        <dbReference type="ARBA" id="ARBA00044493"/>
    </source>
</evidence>
<sequence>MLARAGCRTKTPLASTSRFVPLRTSHPSPGLLHFLRRQLSISNPSTSSPVASVNERHGPFRLPHRQAGRRAYVGAAALPPLEAASFVEHPTESRKNSESVQAQRGNLMVALKSLLTQFHPQADAIQQLSYIRAAAESMGLMGDPRLISRLARAYARYHDATRAINLLKFSYKDGARLTLQDYQSICVHFASAREWSHVKMTTTLAKEHLGQTSTRLLNWRTRALAELQNYTELRTILDHFAREGLSPTRMTFHFLIYACLRNCDLHGARSFMEKMEAMDIAPSATTHSTMLLESRLLDVDAESTIQAMERASSDTPKDRVALLNAQIQLRIDKGDIDGAVRIMKNFGPVQPDSTGPPSEPDGLANPDDELSSLGEAAVPHPVSPPSLSLDPSLTTYIVLINYCVRCRDFDRAVLLCQHMTSLGLVPNDSVVAAIIRGCVDVGRSDEAINLVARMCWGDAHSPAAAGFLTSLNSRPIPSTLPPELSTVQVTTRIFNALLKVVLSTRGYDEAIALLGHMHSLNIEPDAYTIRSILDFLGSETDLHPNALVDAYYELMRKGHVRPTIEHVNILLESVLKTPNMGINHSPCVRGYAPPLEPIFNNRSIRPTIPSSYSTITSTIGEIFRVSGLMSKLNPVLSSLVARGVKSDHITYGLRLQYDARASPQSALSTFRDMVAQGIKPTAMHYIPLMHAYASSGQMKSAMTIMKLAISAGVVGTAVMFTILIVGYGNIGRPDISRQVFSDMVAAGVAPDEAILNALGSAYRDSGRLAEARRAMLDFWPLVARPQPELKDMSLKALFYVLKGLGVKRRRTGKVGQVRRTVTKGMVRKIVKMVGNDGGHDVPRRSNRTRRTHPPVVAMTPD</sequence>
<dbReference type="PANTHER" id="PTHR47447:SF17">
    <property type="entry name" value="OS12G0638900 PROTEIN"/>
    <property type="match status" value="1"/>
</dbReference>
<reference evidence="9" key="1">
    <citation type="journal article" date="2014" name="Proc. Natl. Acad. Sci. U.S.A.">
        <title>Extensive sampling of basidiomycete genomes demonstrates inadequacy of the white-rot/brown-rot paradigm for wood decay fungi.</title>
        <authorList>
            <person name="Riley R."/>
            <person name="Salamov A.A."/>
            <person name="Brown D.W."/>
            <person name="Nagy L.G."/>
            <person name="Floudas D."/>
            <person name="Held B.W."/>
            <person name="Levasseur A."/>
            <person name="Lombard V."/>
            <person name="Morin E."/>
            <person name="Otillar R."/>
            <person name="Lindquist E.A."/>
            <person name="Sun H."/>
            <person name="LaButti K.M."/>
            <person name="Schmutz J."/>
            <person name="Jabbour D."/>
            <person name="Luo H."/>
            <person name="Baker S.E."/>
            <person name="Pisabarro A.G."/>
            <person name="Walton J.D."/>
            <person name="Blanchette R.A."/>
            <person name="Henrissat B."/>
            <person name="Martin F."/>
            <person name="Cullen D."/>
            <person name="Hibbett D.S."/>
            <person name="Grigoriev I.V."/>
        </authorList>
    </citation>
    <scope>NUCLEOTIDE SEQUENCE [LARGE SCALE GENOMIC DNA]</scope>
    <source>
        <strain evidence="9">FD-172 SS1</strain>
    </source>
</reference>
<dbReference type="AlphaFoldDB" id="A0A067N743"/>
<dbReference type="OrthoDB" id="185373at2759"/>
<proteinExistence type="inferred from homology"/>
<feature type="region of interest" description="Disordered" evidence="6">
    <location>
        <begin position="834"/>
        <end position="861"/>
    </location>
</feature>